<dbReference type="EMBL" id="JACJTB010000046">
    <property type="protein sequence ID" value="MBD2597610.1"/>
    <property type="molecule type" value="Genomic_DNA"/>
</dbReference>
<proteinExistence type="predicted"/>
<protein>
    <submittedName>
        <fullName evidence="1">Uncharacterized protein</fullName>
    </submittedName>
</protein>
<evidence type="ECO:0000313" key="2">
    <source>
        <dbReference type="Proteomes" id="UP000603457"/>
    </source>
</evidence>
<dbReference type="RefSeq" id="WP_190970251.1">
    <property type="nucleotide sequence ID" value="NZ_JACJTB010000046.1"/>
</dbReference>
<dbReference type="Proteomes" id="UP000603457">
    <property type="component" value="Unassembled WGS sequence"/>
</dbReference>
<accession>A0ABR8G393</accession>
<evidence type="ECO:0000313" key="1">
    <source>
        <dbReference type="EMBL" id="MBD2597610.1"/>
    </source>
</evidence>
<keyword evidence="2" id="KW-1185">Reference proteome</keyword>
<name>A0ABR8G393_9NOSO</name>
<organism evidence="1 2">
    <name type="scientific">Nostoc spongiaeforme FACHB-130</name>
    <dbReference type="NCBI Taxonomy" id="1357510"/>
    <lineage>
        <taxon>Bacteria</taxon>
        <taxon>Bacillati</taxon>
        <taxon>Cyanobacteriota</taxon>
        <taxon>Cyanophyceae</taxon>
        <taxon>Nostocales</taxon>
        <taxon>Nostocaceae</taxon>
        <taxon>Nostoc</taxon>
    </lineage>
</organism>
<gene>
    <name evidence="1" type="ORF">H6G74_25275</name>
</gene>
<reference evidence="1 2" key="1">
    <citation type="journal article" date="2020" name="ISME J.">
        <title>Comparative genomics reveals insights into cyanobacterial evolution and habitat adaptation.</title>
        <authorList>
            <person name="Chen M.Y."/>
            <person name="Teng W.K."/>
            <person name="Zhao L."/>
            <person name="Hu C.X."/>
            <person name="Zhou Y.K."/>
            <person name="Han B.P."/>
            <person name="Song L.R."/>
            <person name="Shu W.S."/>
        </authorList>
    </citation>
    <scope>NUCLEOTIDE SEQUENCE [LARGE SCALE GENOMIC DNA]</scope>
    <source>
        <strain evidence="1 2">FACHB-130</strain>
    </source>
</reference>
<sequence length="119" mass="13962">MAVSTKNRRKIVINNRKFIWYVKDDPDSNDFVLHVISENKNFIVKYHLQQPASTCYLINIGKEFPGLPDAGNNWIRVLCPQWEIDSIITPSSVRQLIEWCLFSERELIRVNWLGQQVTT</sequence>
<comment type="caution">
    <text evidence="1">The sequence shown here is derived from an EMBL/GenBank/DDBJ whole genome shotgun (WGS) entry which is preliminary data.</text>
</comment>